<comment type="caution">
    <text evidence="4">The sequence shown here is derived from an EMBL/GenBank/DDBJ whole genome shotgun (WGS) entry which is preliminary data.</text>
</comment>
<dbReference type="SUPFAM" id="SSF52833">
    <property type="entry name" value="Thioredoxin-like"/>
    <property type="match status" value="1"/>
</dbReference>
<dbReference type="RefSeq" id="WP_183636696.1">
    <property type="nucleotide sequence ID" value="NZ_BAABLE010000009.1"/>
</dbReference>
<dbReference type="Pfam" id="PF00462">
    <property type="entry name" value="Glutaredoxin"/>
    <property type="match status" value="1"/>
</dbReference>
<feature type="domain" description="Glutaredoxin" evidence="2">
    <location>
        <begin position="80"/>
        <end position="142"/>
    </location>
</feature>
<dbReference type="Pfam" id="PF13511">
    <property type="entry name" value="DUF4124"/>
    <property type="match status" value="1"/>
</dbReference>
<organism evidence="4 5">
    <name type="scientific">Niveibacterium umoris</name>
    <dbReference type="NCBI Taxonomy" id="1193620"/>
    <lineage>
        <taxon>Bacteria</taxon>
        <taxon>Pseudomonadati</taxon>
        <taxon>Pseudomonadota</taxon>
        <taxon>Betaproteobacteria</taxon>
        <taxon>Rhodocyclales</taxon>
        <taxon>Rhodocyclaceae</taxon>
        <taxon>Niveibacterium</taxon>
    </lineage>
</organism>
<reference evidence="4 5" key="1">
    <citation type="submission" date="2020-08" db="EMBL/GenBank/DDBJ databases">
        <title>Genomic Encyclopedia of Type Strains, Phase IV (KMG-IV): sequencing the most valuable type-strain genomes for metagenomic binning, comparative biology and taxonomic classification.</title>
        <authorList>
            <person name="Goeker M."/>
        </authorList>
    </citation>
    <scope>NUCLEOTIDE SEQUENCE [LARGE SCALE GENOMIC DNA]</scope>
    <source>
        <strain evidence="4 5">DSM 106739</strain>
    </source>
</reference>
<proteinExistence type="predicted"/>
<dbReference type="EMBL" id="JACIET010000002">
    <property type="protein sequence ID" value="MBB4014498.1"/>
    <property type="molecule type" value="Genomic_DNA"/>
</dbReference>
<name>A0A840BSJ6_9RHOO</name>
<keyword evidence="1" id="KW-0732">Signal</keyword>
<dbReference type="Proteomes" id="UP000561045">
    <property type="component" value="Unassembled WGS sequence"/>
</dbReference>
<evidence type="ECO:0000313" key="4">
    <source>
        <dbReference type="EMBL" id="MBB4014498.1"/>
    </source>
</evidence>
<dbReference type="AlphaFoldDB" id="A0A840BSJ6"/>
<dbReference type="InterPro" id="IPR036249">
    <property type="entry name" value="Thioredoxin-like_sf"/>
</dbReference>
<keyword evidence="5" id="KW-1185">Reference proteome</keyword>
<feature type="signal peptide" evidence="1">
    <location>
        <begin position="1"/>
        <end position="24"/>
    </location>
</feature>
<accession>A0A840BSJ6</accession>
<feature type="chain" id="PRO_5032748673" evidence="1">
    <location>
        <begin position="25"/>
        <end position="165"/>
    </location>
</feature>
<evidence type="ECO:0000313" key="5">
    <source>
        <dbReference type="Proteomes" id="UP000561045"/>
    </source>
</evidence>
<sequence length="165" mass="17571">MNTKFTLIAIIATALAGAAPAAHAEAVFKWVDSSGRVHYSDMPPPPDAKKVEERMMRGIAPASSDKMSPAMRQAVERSPVKLYTTAENCDGCAPARQYLQGRGIPFTEVKLTNQDEAAAAAKVLGKAKPEEVGVPALLIGSKPINGYLESEWASELTSAGYPAKR</sequence>
<gene>
    <name evidence="4" type="ORF">GGR36_003844</name>
</gene>
<dbReference type="Gene3D" id="3.40.30.10">
    <property type="entry name" value="Glutaredoxin"/>
    <property type="match status" value="1"/>
</dbReference>
<dbReference type="InterPro" id="IPR002109">
    <property type="entry name" value="Glutaredoxin"/>
</dbReference>
<dbReference type="CDD" id="cd02976">
    <property type="entry name" value="NrdH"/>
    <property type="match status" value="1"/>
</dbReference>
<dbReference type="InterPro" id="IPR025392">
    <property type="entry name" value="DUF4124"/>
</dbReference>
<evidence type="ECO:0000256" key="1">
    <source>
        <dbReference type="SAM" id="SignalP"/>
    </source>
</evidence>
<protein>
    <submittedName>
        <fullName evidence="4">Glutaredoxin</fullName>
    </submittedName>
</protein>
<feature type="domain" description="DUF4124" evidence="3">
    <location>
        <begin position="15"/>
        <end position="62"/>
    </location>
</feature>
<dbReference type="PROSITE" id="PS51354">
    <property type="entry name" value="GLUTAREDOXIN_2"/>
    <property type="match status" value="1"/>
</dbReference>
<evidence type="ECO:0000259" key="2">
    <source>
        <dbReference type="Pfam" id="PF00462"/>
    </source>
</evidence>
<evidence type="ECO:0000259" key="3">
    <source>
        <dbReference type="Pfam" id="PF13511"/>
    </source>
</evidence>